<name>A0ABN7S3X8_OIKDI</name>
<feature type="domain" description="BZIP" evidence="9">
    <location>
        <begin position="174"/>
        <end position="237"/>
    </location>
</feature>
<keyword evidence="1" id="KW-0832">Ubl conjugation</keyword>
<evidence type="ECO:0000256" key="1">
    <source>
        <dbReference type="ARBA" id="ARBA00022843"/>
    </source>
</evidence>
<evidence type="ECO:0000256" key="6">
    <source>
        <dbReference type="ARBA" id="ARBA00040165"/>
    </source>
</evidence>
<evidence type="ECO:0000256" key="3">
    <source>
        <dbReference type="ARBA" id="ARBA00023125"/>
    </source>
</evidence>
<dbReference type="InterPro" id="IPR046347">
    <property type="entry name" value="bZIP_sf"/>
</dbReference>
<feature type="coiled-coil region" evidence="7">
    <location>
        <begin position="192"/>
        <end position="240"/>
    </location>
</feature>
<dbReference type="SUPFAM" id="SSF57959">
    <property type="entry name" value="Leucine zipper domain"/>
    <property type="match status" value="1"/>
</dbReference>
<accession>A0ABN7S3X8</accession>
<dbReference type="EMBL" id="OU015568">
    <property type="protein sequence ID" value="CAG5087832.1"/>
    <property type="molecule type" value="Genomic_DNA"/>
</dbReference>
<gene>
    <name evidence="10" type="ORF">OKIOD_LOCUS3202</name>
</gene>
<dbReference type="Proteomes" id="UP001158576">
    <property type="component" value="Chromosome PAR"/>
</dbReference>
<dbReference type="InterPro" id="IPR052470">
    <property type="entry name" value="ER_Stress-Reg_TF"/>
</dbReference>
<dbReference type="Gene3D" id="1.20.5.170">
    <property type="match status" value="1"/>
</dbReference>
<proteinExistence type="predicted"/>
<keyword evidence="4" id="KW-0804">Transcription</keyword>
<dbReference type="InterPro" id="IPR004826">
    <property type="entry name" value="bZIP_Maf"/>
</dbReference>
<keyword evidence="5" id="KW-0539">Nucleus</keyword>
<dbReference type="SMART" id="SM00338">
    <property type="entry name" value="BRLZ"/>
    <property type="match status" value="1"/>
</dbReference>
<feature type="compositionally biased region" description="Low complexity" evidence="8">
    <location>
        <begin position="244"/>
        <end position="260"/>
    </location>
</feature>
<dbReference type="PROSITE" id="PS50217">
    <property type="entry name" value="BZIP"/>
    <property type="match status" value="1"/>
</dbReference>
<dbReference type="PANTHER" id="PTHR46542:SF1">
    <property type="entry name" value="X-BOX BINDING PROTEIN 1"/>
    <property type="match status" value="1"/>
</dbReference>
<sequence length="266" mass="30456">MSQNDLIFIRFRGRTDPQRQPISERHVGRRTGLRPRFSRNIRKKTPRESSSEVMVPAPIIIKLPVGTKKLTAENMKQISNLQRVPAQQQQHFQSSPQCLSNGQGIPVIKLEDLETLQSLDHRDQEYDNRIAERTPIDELRAGKHSLPIWAEGLFDQTTPGQPRRRRKLTHLTAGEKILRRKLKNRVAAQNARDKKKTAYEDLKSDNDELRAMMEELRRTQQEQRAQIAELLRENKELKLRLGDGDSAIGSSSNSICSGSSPEERVG</sequence>
<evidence type="ECO:0000259" key="9">
    <source>
        <dbReference type="PROSITE" id="PS50217"/>
    </source>
</evidence>
<evidence type="ECO:0000256" key="2">
    <source>
        <dbReference type="ARBA" id="ARBA00023015"/>
    </source>
</evidence>
<keyword evidence="2" id="KW-0805">Transcription regulation</keyword>
<dbReference type="PANTHER" id="PTHR46542">
    <property type="entry name" value="X-BOX BINDING PROTEIN 1"/>
    <property type="match status" value="1"/>
</dbReference>
<feature type="region of interest" description="Disordered" evidence="8">
    <location>
        <begin position="242"/>
        <end position="266"/>
    </location>
</feature>
<dbReference type="PROSITE" id="PS00036">
    <property type="entry name" value="BZIP_BASIC"/>
    <property type="match status" value="1"/>
</dbReference>
<evidence type="ECO:0000256" key="5">
    <source>
        <dbReference type="ARBA" id="ARBA00023242"/>
    </source>
</evidence>
<dbReference type="Pfam" id="PF03131">
    <property type="entry name" value="bZIP_Maf"/>
    <property type="match status" value="1"/>
</dbReference>
<evidence type="ECO:0000256" key="8">
    <source>
        <dbReference type="SAM" id="MobiDB-lite"/>
    </source>
</evidence>
<keyword evidence="7" id="KW-0175">Coiled coil</keyword>
<protein>
    <recommendedName>
        <fullName evidence="6">X-box-binding protein 1</fullName>
    </recommendedName>
</protein>
<organism evidence="10 11">
    <name type="scientific">Oikopleura dioica</name>
    <name type="common">Tunicate</name>
    <dbReference type="NCBI Taxonomy" id="34765"/>
    <lineage>
        <taxon>Eukaryota</taxon>
        <taxon>Metazoa</taxon>
        <taxon>Chordata</taxon>
        <taxon>Tunicata</taxon>
        <taxon>Appendicularia</taxon>
        <taxon>Copelata</taxon>
        <taxon>Oikopleuridae</taxon>
        <taxon>Oikopleura</taxon>
    </lineage>
</organism>
<evidence type="ECO:0000313" key="10">
    <source>
        <dbReference type="EMBL" id="CAG5087832.1"/>
    </source>
</evidence>
<reference evidence="10 11" key="1">
    <citation type="submission" date="2021-04" db="EMBL/GenBank/DDBJ databases">
        <authorList>
            <person name="Bliznina A."/>
        </authorList>
    </citation>
    <scope>NUCLEOTIDE SEQUENCE [LARGE SCALE GENOMIC DNA]</scope>
</reference>
<evidence type="ECO:0000256" key="7">
    <source>
        <dbReference type="SAM" id="Coils"/>
    </source>
</evidence>
<dbReference type="InterPro" id="IPR004827">
    <property type="entry name" value="bZIP"/>
</dbReference>
<keyword evidence="3" id="KW-0238">DNA-binding</keyword>
<evidence type="ECO:0000256" key="4">
    <source>
        <dbReference type="ARBA" id="ARBA00023163"/>
    </source>
</evidence>
<keyword evidence="11" id="KW-1185">Reference proteome</keyword>
<evidence type="ECO:0000313" key="11">
    <source>
        <dbReference type="Proteomes" id="UP001158576"/>
    </source>
</evidence>